<dbReference type="AlphaFoldDB" id="A0A1M6DE87"/>
<evidence type="ECO:0000256" key="1">
    <source>
        <dbReference type="ARBA" id="ARBA00023002"/>
    </source>
</evidence>
<dbReference type="InterPro" id="IPR019752">
    <property type="entry name" value="Pyrv/ketoisovalerate_OxRed_cat"/>
</dbReference>
<evidence type="ECO:0000313" key="4">
    <source>
        <dbReference type="Proteomes" id="UP000324781"/>
    </source>
</evidence>
<dbReference type="PANTHER" id="PTHR43854">
    <property type="entry name" value="INDOLEPYRUVATE OXIDOREDUCTASE SUBUNIT IORB"/>
    <property type="match status" value="1"/>
</dbReference>
<evidence type="ECO:0000313" key="3">
    <source>
        <dbReference type="EMBL" id="SHI71298.1"/>
    </source>
</evidence>
<dbReference type="InterPro" id="IPR002869">
    <property type="entry name" value="Pyrv_flavodox_OxRed_cen"/>
</dbReference>
<protein>
    <submittedName>
        <fullName evidence="3">Indolepyruvate ferredoxin oxidoreductase beta subunit</fullName>
    </submittedName>
</protein>
<proteinExistence type="predicted"/>
<gene>
    <name evidence="3" type="ORF">SAMN05444373_100748</name>
</gene>
<dbReference type="RefSeq" id="WP_243133179.1">
    <property type="nucleotide sequence ID" value="NZ_FQZP01000007.1"/>
</dbReference>
<dbReference type="Proteomes" id="UP000324781">
    <property type="component" value="Unassembled WGS sequence"/>
</dbReference>
<sequence>MKTDVLIAGVGGQGQVLASRLIGAAAILEGYAVRTGETIGMSQRGGSVVSHVRIGGESLAATVPFGQADLLIGFELCEAVRNLKRLSKKGRLIVNTQRINPVTVSLGMEQYDAGAMEETLKRAAQDAIFLDGYSLAREAGSVKAVNVVLLGTAVGAGYLPLSRESFLQAIRDILPQKLHDLNFAAFDKGYELGNRAVEDKTAQIK</sequence>
<accession>A0A1M6DE87</accession>
<dbReference type="EMBL" id="FQZP01000007">
    <property type="protein sequence ID" value="SHI71298.1"/>
    <property type="molecule type" value="Genomic_DNA"/>
</dbReference>
<feature type="domain" description="Pyruvate/ketoisovalerate oxidoreductase catalytic" evidence="2">
    <location>
        <begin position="11"/>
        <end position="191"/>
    </location>
</feature>
<keyword evidence="4" id="KW-1185">Reference proteome</keyword>
<evidence type="ECO:0000259" key="2">
    <source>
        <dbReference type="Pfam" id="PF01558"/>
    </source>
</evidence>
<reference evidence="3 4" key="1">
    <citation type="submission" date="2016-11" db="EMBL/GenBank/DDBJ databases">
        <authorList>
            <person name="Varghese N."/>
            <person name="Submissions S."/>
        </authorList>
    </citation>
    <scope>NUCLEOTIDE SEQUENCE [LARGE SCALE GENOMIC DNA]</scope>
    <source>
        <strain evidence="3 4">DSM 19027</strain>
    </source>
</reference>
<keyword evidence="1" id="KW-0560">Oxidoreductase</keyword>
<dbReference type="GO" id="GO:0016903">
    <property type="term" value="F:oxidoreductase activity, acting on the aldehyde or oxo group of donors"/>
    <property type="evidence" value="ECO:0007669"/>
    <property type="project" value="InterPro"/>
</dbReference>
<dbReference type="Pfam" id="PF01558">
    <property type="entry name" value="POR"/>
    <property type="match status" value="1"/>
</dbReference>
<dbReference type="SUPFAM" id="SSF53323">
    <property type="entry name" value="Pyruvate-ferredoxin oxidoreductase, PFOR, domain III"/>
    <property type="match status" value="1"/>
</dbReference>
<dbReference type="Gene3D" id="3.40.920.10">
    <property type="entry name" value="Pyruvate-ferredoxin oxidoreductase, PFOR, domain III"/>
    <property type="match status" value="1"/>
</dbReference>
<dbReference type="InterPro" id="IPR052198">
    <property type="entry name" value="IorB_Oxidoreductase"/>
</dbReference>
<dbReference type="PANTHER" id="PTHR43854:SF1">
    <property type="entry name" value="INDOLEPYRUVATE OXIDOREDUCTASE SUBUNIT IORB"/>
    <property type="match status" value="1"/>
</dbReference>
<keyword evidence="3" id="KW-0670">Pyruvate</keyword>
<organism evidence="3 4">
    <name type="scientific">Thermoclostridium caenicola</name>
    <dbReference type="NCBI Taxonomy" id="659425"/>
    <lineage>
        <taxon>Bacteria</taxon>
        <taxon>Bacillati</taxon>
        <taxon>Bacillota</taxon>
        <taxon>Clostridia</taxon>
        <taxon>Eubacteriales</taxon>
        <taxon>Oscillospiraceae</taxon>
        <taxon>Thermoclostridium</taxon>
    </lineage>
</organism>
<name>A0A1M6DE87_9FIRM</name>